<comment type="caution">
    <text evidence="1">The sequence shown here is derived from an EMBL/GenBank/DDBJ whole genome shotgun (WGS) entry which is preliminary data.</text>
</comment>
<name>A0AAN7UYN6_9PEZI</name>
<gene>
    <name evidence="1" type="ORF">RRF57_011804</name>
</gene>
<protein>
    <submittedName>
        <fullName evidence="1">Uncharacterized protein</fullName>
    </submittedName>
</protein>
<evidence type="ECO:0000313" key="1">
    <source>
        <dbReference type="EMBL" id="KAK5636093.1"/>
    </source>
</evidence>
<dbReference type="EMBL" id="JAWHQM010000062">
    <property type="protein sequence ID" value="KAK5636093.1"/>
    <property type="molecule type" value="Genomic_DNA"/>
</dbReference>
<proteinExistence type="predicted"/>
<organism evidence="1 2">
    <name type="scientific">Xylaria bambusicola</name>
    <dbReference type="NCBI Taxonomy" id="326684"/>
    <lineage>
        <taxon>Eukaryota</taxon>
        <taxon>Fungi</taxon>
        <taxon>Dikarya</taxon>
        <taxon>Ascomycota</taxon>
        <taxon>Pezizomycotina</taxon>
        <taxon>Sordariomycetes</taxon>
        <taxon>Xylariomycetidae</taxon>
        <taxon>Xylariales</taxon>
        <taxon>Xylariaceae</taxon>
        <taxon>Xylaria</taxon>
    </lineage>
</organism>
<sequence>MVPGPRHDNDLARPILFFLFFLAGLRQDLDLGFFEFLLGRETAGDVHPVVLAVHEDDGESRFLDGWRSGRSRGDCLSANGVDPVDYWSSGVGTGRQNVGKDVFATAFLSE</sequence>
<reference evidence="1 2" key="1">
    <citation type="submission" date="2023-10" db="EMBL/GenBank/DDBJ databases">
        <title>Draft genome sequence of Xylaria bambusicola isolate GMP-LS, the root and basal stem rot pathogen of sugarcane in Indonesia.</title>
        <authorList>
            <person name="Selvaraj P."/>
            <person name="Muralishankar V."/>
            <person name="Muruganantham S."/>
            <person name="Sp S."/>
            <person name="Haryani S."/>
            <person name="Lau K.J.X."/>
            <person name="Naqvi N.I."/>
        </authorList>
    </citation>
    <scope>NUCLEOTIDE SEQUENCE [LARGE SCALE GENOMIC DNA]</scope>
    <source>
        <strain evidence="1">GMP-LS</strain>
    </source>
</reference>
<keyword evidence="2" id="KW-1185">Reference proteome</keyword>
<accession>A0AAN7UYN6</accession>
<evidence type="ECO:0000313" key="2">
    <source>
        <dbReference type="Proteomes" id="UP001305414"/>
    </source>
</evidence>
<dbReference type="Proteomes" id="UP001305414">
    <property type="component" value="Unassembled WGS sequence"/>
</dbReference>
<dbReference type="AlphaFoldDB" id="A0AAN7UYN6"/>